<comment type="similarity">
    <text evidence="2">Belongs to the RNA 3'-terminal cyclase family. Type 2 subfamily.</text>
</comment>
<reference evidence="8 9" key="1">
    <citation type="submission" date="2017-01" db="EMBL/GenBank/DDBJ databases">
        <authorList>
            <person name="Mah S.A."/>
            <person name="Swanson W.J."/>
            <person name="Moy G.W."/>
            <person name="Vacquier V.D."/>
        </authorList>
    </citation>
    <scope>NUCLEOTIDE SEQUENCE [LARGE SCALE GENOMIC DNA]</scope>
    <source>
        <strain evidence="8 9">GSMNP</strain>
    </source>
</reference>
<evidence type="ECO:0000256" key="2">
    <source>
        <dbReference type="ARBA" id="ARBA00007089"/>
    </source>
</evidence>
<dbReference type="PANTHER" id="PTHR11096">
    <property type="entry name" value="RNA 3' TERMINAL PHOSPHATE CYCLASE"/>
    <property type="match status" value="1"/>
</dbReference>
<protein>
    <submittedName>
        <fullName evidence="8">Putative RNA 3'-terminal phosphate cyclase-like protein</fullName>
    </submittedName>
</protein>
<sequence>MLKPKQIKKFQGHLYFRQRIAMSILSGIPVRIDEIRSDLDTPGLRDYEVSILQIAEKLTNGSVIDISYTGTSILLKPGVIIGGRITHECPVSRGLGYFLEFIISFSLFAKTPVEAKLFGLTNNSIDISVDAFRTVTLPILKYYAKFESGLELQIVKRGLFPKGGGEVKLNCPIVPNMLGPIRSITPGLISKIRGVAYSARVNPQSTNRMVEQARAVLGQFSNDIYLYTDVYSGKESGLSPGFGIVLVAETTSNCLISSELCAEPSSQKSQQSQDLEANSESLDSSSNQTPEDIGAKCAYQLLTEISKSGTCDSYHQWLYLLLMTLSSEDVSKVNFGKLNKFTVQYLRDLKEFFNISFKIEPSNITRPNSDNPKSSSSINLTCVGIGYSNVNKKKT</sequence>
<dbReference type="InterPro" id="IPR016443">
    <property type="entry name" value="RNA3'_term_phos_cyc_type_2"/>
</dbReference>
<name>A0A1R1X8M5_9FUNG</name>
<feature type="region of interest" description="Disordered" evidence="5">
    <location>
        <begin position="265"/>
        <end position="289"/>
    </location>
</feature>
<dbReference type="EMBL" id="LSSN01004744">
    <property type="protein sequence ID" value="OMJ10993.1"/>
    <property type="molecule type" value="Genomic_DNA"/>
</dbReference>
<dbReference type="InterPro" id="IPR013792">
    <property type="entry name" value="RNA3'P_cycl/enolpyr_Trfase_a/b"/>
</dbReference>
<dbReference type="Pfam" id="PF05189">
    <property type="entry name" value="RTC_insert"/>
    <property type="match status" value="1"/>
</dbReference>
<dbReference type="Gene3D" id="3.30.360.20">
    <property type="entry name" value="RNA 3'-terminal phosphate cyclase, insert domain"/>
    <property type="match status" value="1"/>
</dbReference>
<comment type="subcellular location">
    <subcellularLocation>
        <location evidence="1">Nucleus</location>
        <location evidence="1">Nucleolus</location>
    </subcellularLocation>
</comment>
<dbReference type="SUPFAM" id="SSF55205">
    <property type="entry name" value="EPT/RTPC-like"/>
    <property type="match status" value="1"/>
</dbReference>
<evidence type="ECO:0000256" key="5">
    <source>
        <dbReference type="SAM" id="MobiDB-lite"/>
    </source>
</evidence>
<dbReference type="InterPro" id="IPR020719">
    <property type="entry name" value="RNA3'_term_phos_cycl-like_CS"/>
</dbReference>
<dbReference type="InterPro" id="IPR037136">
    <property type="entry name" value="RNA3'_phos_cyclase_dom_sf"/>
</dbReference>
<feature type="domain" description="RNA 3'-terminal phosphate cyclase" evidence="6">
    <location>
        <begin position="9"/>
        <end position="359"/>
    </location>
</feature>
<evidence type="ECO:0000256" key="1">
    <source>
        <dbReference type="ARBA" id="ARBA00004604"/>
    </source>
</evidence>
<dbReference type="Pfam" id="PF01137">
    <property type="entry name" value="RTC"/>
    <property type="match status" value="1"/>
</dbReference>
<dbReference type="Proteomes" id="UP000187283">
    <property type="component" value="Unassembled WGS sequence"/>
</dbReference>
<dbReference type="InterPro" id="IPR023797">
    <property type="entry name" value="RNA3'_phos_cyclase_dom"/>
</dbReference>
<dbReference type="AlphaFoldDB" id="A0A1R1X8M5"/>
<dbReference type="InterPro" id="IPR036553">
    <property type="entry name" value="RPTC_insert"/>
</dbReference>
<organism evidence="8 9">
    <name type="scientific">Smittium culicis</name>
    <dbReference type="NCBI Taxonomy" id="133412"/>
    <lineage>
        <taxon>Eukaryota</taxon>
        <taxon>Fungi</taxon>
        <taxon>Fungi incertae sedis</taxon>
        <taxon>Zoopagomycota</taxon>
        <taxon>Kickxellomycotina</taxon>
        <taxon>Harpellomycetes</taxon>
        <taxon>Harpellales</taxon>
        <taxon>Legeriomycetaceae</taxon>
        <taxon>Smittium</taxon>
    </lineage>
</organism>
<dbReference type="OrthoDB" id="1911237at2759"/>
<dbReference type="InterPro" id="IPR000228">
    <property type="entry name" value="RNA3'_term_phos_cyc"/>
</dbReference>
<evidence type="ECO:0000313" key="8">
    <source>
        <dbReference type="EMBL" id="OMJ10993.1"/>
    </source>
</evidence>
<comment type="caution">
    <text evidence="8">The sequence shown here is derived from an EMBL/GenBank/DDBJ whole genome shotgun (WGS) entry which is preliminary data.</text>
</comment>
<evidence type="ECO:0000313" key="9">
    <source>
        <dbReference type="Proteomes" id="UP000187283"/>
    </source>
</evidence>
<proteinExistence type="inferred from homology"/>
<keyword evidence="9" id="KW-1185">Reference proteome</keyword>
<dbReference type="Gene3D" id="3.65.10.20">
    <property type="entry name" value="RNA 3'-terminal phosphate cyclase domain"/>
    <property type="match status" value="1"/>
</dbReference>
<evidence type="ECO:0000256" key="4">
    <source>
        <dbReference type="ARBA" id="ARBA00023242"/>
    </source>
</evidence>
<dbReference type="PANTHER" id="PTHR11096:SF1">
    <property type="entry name" value="RNA 3'-TERMINAL PHOSPHATE CYCLASE-LIKE PROTEIN"/>
    <property type="match status" value="1"/>
</dbReference>
<gene>
    <name evidence="8" type="ORF">AYI70_g9972</name>
</gene>
<evidence type="ECO:0000256" key="3">
    <source>
        <dbReference type="ARBA" id="ARBA00022517"/>
    </source>
</evidence>
<keyword evidence="3" id="KW-0690">Ribosome biogenesis</keyword>
<dbReference type="InterPro" id="IPR013791">
    <property type="entry name" value="RNA3'-term_phos_cycl_insert"/>
</dbReference>
<accession>A0A1R1X8M5</accession>
<evidence type="ECO:0000259" key="7">
    <source>
        <dbReference type="Pfam" id="PF05189"/>
    </source>
</evidence>
<dbReference type="CDD" id="cd00875">
    <property type="entry name" value="RNA_Cyclase_Class_I"/>
    <property type="match status" value="1"/>
</dbReference>
<dbReference type="PROSITE" id="PS01287">
    <property type="entry name" value="RTC"/>
    <property type="match status" value="1"/>
</dbReference>
<keyword evidence="4" id="KW-0539">Nucleus</keyword>
<dbReference type="GO" id="GO:0000479">
    <property type="term" value="P:endonucleolytic cleavage of tricistronic rRNA transcript (SSU-rRNA, 5.8S rRNA, LSU-rRNA)"/>
    <property type="evidence" value="ECO:0007669"/>
    <property type="project" value="TreeGrafter"/>
</dbReference>
<dbReference type="STRING" id="133412.A0A1R1X8M5"/>
<dbReference type="GO" id="GO:0005730">
    <property type="term" value="C:nucleolus"/>
    <property type="evidence" value="ECO:0007669"/>
    <property type="project" value="UniProtKB-SubCell"/>
</dbReference>
<evidence type="ECO:0000259" key="6">
    <source>
        <dbReference type="Pfam" id="PF01137"/>
    </source>
</evidence>
<dbReference type="NCBIfam" id="TIGR03400">
    <property type="entry name" value="18S_RNA_Rcl1p"/>
    <property type="match status" value="1"/>
</dbReference>
<dbReference type="GO" id="GO:0004521">
    <property type="term" value="F:RNA endonuclease activity"/>
    <property type="evidence" value="ECO:0007669"/>
    <property type="project" value="TreeGrafter"/>
</dbReference>
<feature type="domain" description="RNA 3'-terminal phosphate cyclase insert" evidence="7">
    <location>
        <begin position="186"/>
        <end position="306"/>
    </location>
</feature>